<reference evidence="1" key="1">
    <citation type="submission" date="2022-07" db="EMBL/GenBank/DDBJ databases">
        <title>Genome Sequence of Lecanicillium saksenae.</title>
        <authorList>
            <person name="Buettner E."/>
        </authorList>
    </citation>
    <scope>NUCLEOTIDE SEQUENCE</scope>
    <source>
        <strain evidence="1">VT-O1</strain>
    </source>
</reference>
<accession>A0ACC1R423</accession>
<comment type="caution">
    <text evidence="1">The sequence shown here is derived from an EMBL/GenBank/DDBJ whole genome shotgun (WGS) entry which is preliminary data.</text>
</comment>
<dbReference type="EMBL" id="JANAKD010000119">
    <property type="protein sequence ID" value="KAJ3497320.1"/>
    <property type="molecule type" value="Genomic_DNA"/>
</dbReference>
<gene>
    <name evidence="1" type="ORF">NLG97_g1997</name>
</gene>
<dbReference type="Proteomes" id="UP001148737">
    <property type="component" value="Unassembled WGS sequence"/>
</dbReference>
<proteinExistence type="predicted"/>
<sequence length="186" mass="19972">METAKFWAACLLLCFVAAQVPGTQSISAMKDYSALRPCARSCFWRTSFNTRTKDDLGSSLKCELTKAEFQSVTVAMNECYCRPDLQPYAYQSLSRCISRLCTPSDSDLSSAAGIYDSYCTANGYFRDDSEVVATPISGGNDPNRAGGGSGLPRKTGAAGESGSGSNACERRWLFGFAAAAVLFTHL</sequence>
<keyword evidence="2" id="KW-1185">Reference proteome</keyword>
<evidence type="ECO:0000313" key="2">
    <source>
        <dbReference type="Proteomes" id="UP001148737"/>
    </source>
</evidence>
<evidence type="ECO:0000313" key="1">
    <source>
        <dbReference type="EMBL" id="KAJ3497320.1"/>
    </source>
</evidence>
<protein>
    <submittedName>
        <fullName evidence="1">Uncharacterized protein</fullName>
    </submittedName>
</protein>
<name>A0ACC1R423_9HYPO</name>
<organism evidence="1 2">
    <name type="scientific">Lecanicillium saksenae</name>
    <dbReference type="NCBI Taxonomy" id="468837"/>
    <lineage>
        <taxon>Eukaryota</taxon>
        <taxon>Fungi</taxon>
        <taxon>Dikarya</taxon>
        <taxon>Ascomycota</taxon>
        <taxon>Pezizomycotina</taxon>
        <taxon>Sordariomycetes</taxon>
        <taxon>Hypocreomycetidae</taxon>
        <taxon>Hypocreales</taxon>
        <taxon>Cordycipitaceae</taxon>
        <taxon>Lecanicillium</taxon>
    </lineage>
</organism>